<evidence type="ECO:0000259" key="2">
    <source>
        <dbReference type="Pfam" id="PF13649"/>
    </source>
</evidence>
<evidence type="ECO:0000313" key="4">
    <source>
        <dbReference type="Proteomes" id="UP000094165"/>
    </source>
</evidence>
<organism evidence="3 4">
    <name type="scientific">Vibrio genomosp. F6 str. FF-238</name>
    <dbReference type="NCBI Taxonomy" id="1191298"/>
    <lineage>
        <taxon>Bacteria</taxon>
        <taxon>Pseudomonadati</taxon>
        <taxon>Pseudomonadota</taxon>
        <taxon>Gammaproteobacteria</taxon>
        <taxon>Vibrionales</taxon>
        <taxon>Vibrionaceae</taxon>
        <taxon>Vibrio</taxon>
    </lineage>
</organism>
<dbReference type="SUPFAM" id="SSF53335">
    <property type="entry name" value="S-adenosyl-L-methionine-dependent methyltransferases"/>
    <property type="match status" value="1"/>
</dbReference>
<keyword evidence="1" id="KW-0808">Transferase</keyword>
<evidence type="ECO:0000256" key="1">
    <source>
        <dbReference type="ARBA" id="ARBA00022679"/>
    </source>
</evidence>
<dbReference type="GO" id="GO:0016740">
    <property type="term" value="F:transferase activity"/>
    <property type="evidence" value="ECO:0007669"/>
    <property type="project" value="UniProtKB-KW"/>
</dbReference>
<dbReference type="Pfam" id="PF13649">
    <property type="entry name" value="Methyltransf_25"/>
    <property type="match status" value="1"/>
</dbReference>
<proteinExistence type="predicted"/>
<keyword evidence="4" id="KW-1185">Reference proteome</keyword>
<dbReference type="InterPro" id="IPR041698">
    <property type="entry name" value="Methyltransf_25"/>
</dbReference>
<dbReference type="EMBL" id="AJYW02000041">
    <property type="protein sequence ID" value="OEE78697.1"/>
    <property type="molecule type" value="Genomic_DNA"/>
</dbReference>
<accession>A0A1E5D538</accession>
<name>A0A1E5D538_9VIBR</name>
<feature type="domain" description="Methyltransferase" evidence="2">
    <location>
        <begin position="53"/>
        <end position="142"/>
    </location>
</feature>
<dbReference type="Gene3D" id="3.40.50.150">
    <property type="entry name" value="Vaccinia Virus protein VP39"/>
    <property type="match status" value="1"/>
</dbReference>
<sequence>MYQKLCFKRNLIMKANYDLISQQWAEIRKELPTPDKVLFNEFIHCLPLNARLLDLGCGTGVPIDQLMLKHGYQVLGVDCSEKLLEVARDLLPEAHFVQAELETYDIESSYQGIIMWDCLFHIPREHHEPILSKVYRALEMGGVAIISSGGSEQNIPAFTGTMFDVEFYYDAYPVDDLVNLCKKIGFSILKQKLVNKPDGIRDKGRLGLLLIKE</sequence>
<gene>
    <name evidence="3" type="ORF">A130_12855</name>
</gene>
<reference evidence="3 4" key="1">
    <citation type="journal article" date="2012" name="Science">
        <title>Ecological populations of bacteria act as socially cohesive units of antibiotic production and resistance.</title>
        <authorList>
            <person name="Cordero O.X."/>
            <person name="Wildschutte H."/>
            <person name="Kirkup B."/>
            <person name="Proehl S."/>
            <person name="Ngo L."/>
            <person name="Hussain F."/>
            <person name="Le Roux F."/>
            <person name="Mincer T."/>
            <person name="Polz M.F."/>
        </authorList>
    </citation>
    <scope>NUCLEOTIDE SEQUENCE [LARGE SCALE GENOMIC DNA]</scope>
    <source>
        <strain evidence="3 4">FF-238</strain>
    </source>
</reference>
<dbReference type="Proteomes" id="UP000094165">
    <property type="component" value="Unassembled WGS sequence"/>
</dbReference>
<evidence type="ECO:0000313" key="3">
    <source>
        <dbReference type="EMBL" id="OEE78697.1"/>
    </source>
</evidence>
<dbReference type="CDD" id="cd02440">
    <property type="entry name" value="AdoMet_MTases"/>
    <property type="match status" value="1"/>
</dbReference>
<dbReference type="PANTHER" id="PTHR43861">
    <property type="entry name" value="TRANS-ACONITATE 2-METHYLTRANSFERASE-RELATED"/>
    <property type="match status" value="1"/>
</dbReference>
<comment type="caution">
    <text evidence="3">The sequence shown here is derived from an EMBL/GenBank/DDBJ whole genome shotgun (WGS) entry which is preliminary data.</text>
</comment>
<dbReference type="AlphaFoldDB" id="A0A1E5D538"/>
<dbReference type="InterPro" id="IPR029063">
    <property type="entry name" value="SAM-dependent_MTases_sf"/>
</dbReference>
<protein>
    <recommendedName>
        <fullName evidence="2">Methyltransferase domain-containing protein</fullName>
    </recommendedName>
</protein>